<keyword evidence="2" id="KW-1185">Reference proteome</keyword>
<organism evidence="1 2">
    <name type="scientific">Salix dunnii</name>
    <dbReference type="NCBI Taxonomy" id="1413687"/>
    <lineage>
        <taxon>Eukaryota</taxon>
        <taxon>Viridiplantae</taxon>
        <taxon>Streptophyta</taxon>
        <taxon>Embryophyta</taxon>
        <taxon>Tracheophyta</taxon>
        <taxon>Spermatophyta</taxon>
        <taxon>Magnoliopsida</taxon>
        <taxon>eudicotyledons</taxon>
        <taxon>Gunneridae</taxon>
        <taxon>Pentapetalae</taxon>
        <taxon>rosids</taxon>
        <taxon>fabids</taxon>
        <taxon>Malpighiales</taxon>
        <taxon>Salicaceae</taxon>
        <taxon>Saliceae</taxon>
        <taxon>Salix</taxon>
    </lineage>
</organism>
<name>A0A835MT82_9ROSI</name>
<evidence type="ECO:0000313" key="1">
    <source>
        <dbReference type="EMBL" id="KAF9678007.1"/>
    </source>
</evidence>
<dbReference type="AlphaFoldDB" id="A0A835MT82"/>
<sequence>MENELDDYTQDGTVDLKGKPVLRSKTGGWRACSLVVGQARIYPAPPGGLVCFDVNLAGH</sequence>
<comment type="caution">
    <text evidence="1">The sequence shown here is derived from an EMBL/GenBank/DDBJ whole genome shotgun (WGS) entry which is preliminary data.</text>
</comment>
<dbReference type="Proteomes" id="UP000657918">
    <property type="component" value="Chromosome 8"/>
</dbReference>
<protein>
    <submittedName>
        <fullName evidence="1">Uncharacterized protein</fullName>
    </submittedName>
</protein>
<proteinExistence type="predicted"/>
<dbReference type="OrthoDB" id="1898501at2759"/>
<dbReference type="EMBL" id="JADGMS010000008">
    <property type="protein sequence ID" value="KAF9678007.1"/>
    <property type="molecule type" value="Genomic_DNA"/>
</dbReference>
<gene>
    <name evidence="1" type="ORF">SADUNF_Sadunf08G0167100</name>
</gene>
<evidence type="ECO:0000313" key="2">
    <source>
        <dbReference type="Proteomes" id="UP000657918"/>
    </source>
</evidence>
<reference evidence="1 2" key="1">
    <citation type="submission" date="2020-10" db="EMBL/GenBank/DDBJ databases">
        <title>Plant Genome Project.</title>
        <authorList>
            <person name="Zhang R.-G."/>
        </authorList>
    </citation>
    <scope>NUCLEOTIDE SEQUENCE [LARGE SCALE GENOMIC DNA]</scope>
    <source>
        <strain evidence="1">FAFU-HL-1</strain>
        <tissue evidence="1">Leaf</tissue>
    </source>
</reference>
<accession>A0A835MT82</accession>